<dbReference type="KEGG" id="aarg:Aargi30884_18380"/>
<dbReference type="InterPro" id="IPR050212">
    <property type="entry name" value="Ntdp-like"/>
</dbReference>
<evidence type="ECO:0000256" key="2">
    <source>
        <dbReference type="ARBA" id="ARBA00022801"/>
    </source>
</evidence>
<dbReference type="NCBIfam" id="NF010183">
    <property type="entry name" value="PRK13662.1"/>
    <property type="match status" value="1"/>
</dbReference>
<name>A0A6N4TKI6_9FIRM</name>
<dbReference type="InterPro" id="IPR007295">
    <property type="entry name" value="DUF402"/>
</dbReference>
<dbReference type="InterPro" id="IPR035930">
    <property type="entry name" value="FomD-like_sf"/>
</dbReference>
<dbReference type="AlphaFoldDB" id="A0A6N4TKI6"/>
<dbReference type="Gene3D" id="2.40.380.10">
    <property type="entry name" value="FomD-like"/>
    <property type="match status" value="1"/>
</dbReference>
<dbReference type="InterPro" id="IPR016882">
    <property type="entry name" value="SA1684"/>
</dbReference>
<evidence type="ECO:0000313" key="6">
    <source>
        <dbReference type="Proteomes" id="UP000464754"/>
    </source>
</evidence>
<dbReference type="GO" id="GO:0046872">
    <property type="term" value="F:metal ion binding"/>
    <property type="evidence" value="ECO:0007669"/>
    <property type="project" value="UniProtKB-KW"/>
</dbReference>
<dbReference type="PANTHER" id="PTHR39159:SF1">
    <property type="entry name" value="UPF0374 PROTEIN YGAC"/>
    <property type="match status" value="1"/>
</dbReference>
<organism evidence="5 6">
    <name type="scientific">Amedibacterium intestinale</name>
    <dbReference type="NCBI Taxonomy" id="2583452"/>
    <lineage>
        <taxon>Bacteria</taxon>
        <taxon>Bacillati</taxon>
        <taxon>Bacillota</taxon>
        <taxon>Erysipelotrichia</taxon>
        <taxon>Erysipelotrichales</taxon>
        <taxon>Erysipelotrichaceae</taxon>
        <taxon>Amedibacterium</taxon>
    </lineage>
</organism>
<dbReference type="PANTHER" id="PTHR39159">
    <property type="match status" value="1"/>
</dbReference>
<proteinExistence type="predicted"/>
<dbReference type="Proteomes" id="UP000464754">
    <property type="component" value="Chromosome"/>
</dbReference>
<keyword evidence="1" id="KW-0479">Metal-binding</keyword>
<dbReference type="SUPFAM" id="SSF159234">
    <property type="entry name" value="FomD-like"/>
    <property type="match status" value="1"/>
</dbReference>
<evidence type="ECO:0000313" key="5">
    <source>
        <dbReference type="EMBL" id="BBK22935.1"/>
    </source>
</evidence>
<evidence type="ECO:0000259" key="4">
    <source>
        <dbReference type="Pfam" id="PF04167"/>
    </source>
</evidence>
<dbReference type="RefSeq" id="WP_115716570.1">
    <property type="nucleotide sequence ID" value="NZ_AP019695.1"/>
</dbReference>
<reference evidence="6" key="1">
    <citation type="submission" date="2019-05" db="EMBL/GenBank/DDBJ databases">
        <title>Complete genome sequencing of Absiella argi strain JCM 30884.</title>
        <authorList>
            <person name="Sakamoto M."/>
            <person name="Murakami T."/>
            <person name="Mori H."/>
        </authorList>
    </citation>
    <scope>NUCLEOTIDE SEQUENCE [LARGE SCALE GENOMIC DNA]</scope>
    <source>
        <strain evidence="6">JCM 30884</strain>
    </source>
</reference>
<sequence length="185" mass="21632">MLEQLKEGEYVYIQSFKHDGSLHRTWAMGYVIEANAKRAVVVTNHTLVSESDGRKWITREPAICFLYPDKWYNVICMIRKTGIHYYCNLASPSLYDGEAIKNIDYDLDVKVNPVGKTTLLDEDEYREHMMQMGYSSALDKAINKGLDKLMVDIRLKNSPFDHTEIYHLYDKYLDMMEQSRKEGKN</sequence>
<keyword evidence="6" id="KW-1185">Reference proteome</keyword>
<evidence type="ECO:0000256" key="3">
    <source>
        <dbReference type="ARBA" id="ARBA00022842"/>
    </source>
</evidence>
<dbReference type="EMBL" id="AP019695">
    <property type="protein sequence ID" value="BBK22935.1"/>
    <property type="molecule type" value="Genomic_DNA"/>
</dbReference>
<gene>
    <name evidence="5" type="ORF">Aargi30884_18380</name>
</gene>
<accession>A0A6N4TKI6</accession>
<dbReference type="GO" id="GO:0016787">
    <property type="term" value="F:hydrolase activity"/>
    <property type="evidence" value="ECO:0007669"/>
    <property type="project" value="UniProtKB-KW"/>
</dbReference>
<keyword evidence="3" id="KW-0460">Magnesium</keyword>
<protein>
    <submittedName>
        <fullName evidence="5">UPF0374 protein</fullName>
    </submittedName>
</protein>
<dbReference type="Pfam" id="PF04167">
    <property type="entry name" value="DUF402"/>
    <property type="match status" value="1"/>
</dbReference>
<evidence type="ECO:0000256" key="1">
    <source>
        <dbReference type="ARBA" id="ARBA00022723"/>
    </source>
</evidence>
<feature type="domain" description="DUF402" evidence="4">
    <location>
        <begin position="19"/>
        <end position="154"/>
    </location>
</feature>
<dbReference type="PIRSF" id="PIRSF028345">
    <property type="entry name" value="UCP028345"/>
    <property type="match status" value="1"/>
</dbReference>
<keyword evidence="2" id="KW-0378">Hydrolase</keyword>